<dbReference type="Proteomes" id="UP000322612">
    <property type="component" value="Unassembled WGS sequence"/>
</dbReference>
<accession>A0AAE8X637</accession>
<evidence type="ECO:0000313" key="3">
    <source>
        <dbReference type="EMBL" id="TYS12847.1"/>
    </source>
</evidence>
<dbReference type="InterPro" id="IPR029058">
    <property type="entry name" value="AB_hydrolase_fold"/>
</dbReference>
<dbReference type="SUPFAM" id="SSF53474">
    <property type="entry name" value="alpha/beta-Hydrolases"/>
    <property type="match status" value="1"/>
</dbReference>
<evidence type="ECO:0000313" key="4">
    <source>
        <dbReference type="Proteomes" id="UP000077295"/>
    </source>
</evidence>
<dbReference type="PANTHER" id="PTHR45856">
    <property type="entry name" value="ALPHA/BETA-HYDROLASES SUPERFAMILY PROTEIN"/>
    <property type="match status" value="1"/>
</dbReference>
<dbReference type="GO" id="GO:0006629">
    <property type="term" value="P:lipid metabolic process"/>
    <property type="evidence" value="ECO:0007669"/>
    <property type="project" value="InterPro"/>
</dbReference>
<evidence type="ECO:0000313" key="2">
    <source>
        <dbReference type="EMBL" id="SAE13233.1"/>
    </source>
</evidence>
<dbReference type="InterPro" id="IPR002921">
    <property type="entry name" value="Fungal_lipase-type"/>
</dbReference>
<reference evidence="3 5" key="2">
    <citation type="submission" date="2019-08" db="EMBL/GenBank/DDBJ databases">
        <title>Whole genome sequence analysis of bacterial isolates in patients.</title>
        <authorList>
            <person name="Jeong K.C."/>
        </authorList>
    </citation>
    <scope>NUCLEOTIDE SEQUENCE [LARGE SCALE GENOMIC DNA]</scope>
    <source>
        <strain evidence="3 5">KCJ3K342</strain>
    </source>
</reference>
<dbReference type="AlphaFoldDB" id="A0AAE8X637"/>
<dbReference type="RefSeq" id="WP_110921105.1">
    <property type="nucleotide sequence ID" value="NZ_CBDITP010000011.1"/>
</dbReference>
<dbReference type="Gene3D" id="3.40.50.1820">
    <property type="entry name" value="alpha/beta hydrolase"/>
    <property type="match status" value="1"/>
</dbReference>
<reference evidence="2 4" key="1">
    <citation type="submission" date="2016-03" db="EMBL/GenBank/DDBJ databases">
        <authorList>
            <consortium name="Pathogen Informatics"/>
        </authorList>
    </citation>
    <scope>NUCLEOTIDE SEQUENCE [LARGE SCALE GENOMIC DNA]</scope>
    <source>
        <strain evidence="4">e552</strain>
        <strain evidence="2">E552</strain>
    </source>
</reference>
<organism evidence="3 5">
    <name type="scientific">Enterobacter hormaechei</name>
    <dbReference type="NCBI Taxonomy" id="158836"/>
    <lineage>
        <taxon>Bacteria</taxon>
        <taxon>Pseudomonadati</taxon>
        <taxon>Pseudomonadota</taxon>
        <taxon>Gammaproteobacteria</taxon>
        <taxon>Enterobacterales</taxon>
        <taxon>Enterobacteriaceae</taxon>
        <taxon>Enterobacter</taxon>
        <taxon>Enterobacter cloacae complex</taxon>
    </lineage>
</organism>
<gene>
    <name evidence="3" type="ORF">FZC81_13170</name>
    <name evidence="2" type="ORF">SAMEA2273187_01869</name>
</gene>
<proteinExistence type="predicted"/>
<dbReference type="Proteomes" id="UP000077295">
    <property type="component" value="Unassembled WGS sequence"/>
</dbReference>
<dbReference type="Pfam" id="PF01764">
    <property type="entry name" value="Lipase_3"/>
    <property type="match status" value="1"/>
</dbReference>
<evidence type="ECO:0000259" key="1">
    <source>
        <dbReference type="Pfam" id="PF01764"/>
    </source>
</evidence>
<dbReference type="PANTHER" id="PTHR45856:SF24">
    <property type="entry name" value="FUNGAL LIPASE-LIKE DOMAIN-CONTAINING PROTEIN"/>
    <property type="match status" value="1"/>
</dbReference>
<evidence type="ECO:0000313" key="5">
    <source>
        <dbReference type="Proteomes" id="UP000322612"/>
    </source>
</evidence>
<feature type="domain" description="Fungal lipase-type" evidence="1">
    <location>
        <begin position="94"/>
        <end position="233"/>
    </location>
</feature>
<protein>
    <submittedName>
        <fullName evidence="2">Predicted lipase</fullName>
    </submittedName>
</protein>
<dbReference type="EMBL" id="FKEV01000005">
    <property type="protein sequence ID" value="SAE13233.1"/>
    <property type="molecule type" value="Genomic_DNA"/>
</dbReference>
<name>A0AAE8X637_9ENTR</name>
<dbReference type="EMBL" id="VTDZ01000052">
    <property type="protein sequence ID" value="TYS12847.1"/>
    <property type="molecule type" value="Genomic_DNA"/>
</dbReference>
<dbReference type="InterPro" id="IPR051218">
    <property type="entry name" value="Sec_MonoDiacylglyc_Lipase"/>
</dbReference>
<sequence>MTQGQQRDKLNYVCAMFAELAYHHVPETEIGSNKRAKIISSEAYKQILKRKMASSVDITPYVSRQRNEGELPQSFIVTTEQVVAIGHVFGKRLFIAFRGTKFTLGADWYTNFQAKKVSIPGGGFPWTKRISDRNPGLFHRGFLIEAYRISALINTELTLRGFGHVEEVYLSGHSLGGAVAFLSQQFLRVGQVARIFIYGAPRSSNVRGCIDRKFKYPIQVRHAGDPVPTVPPLTFRYVDYPLELNTDGNHYRDPSFLECPFTSIFRWLWCLCGLGKSHFMEIYRKELGVTAGAVGAELELVPMKRLTNEQLK</sequence>
<comment type="caution">
    <text evidence="3">The sequence shown here is derived from an EMBL/GenBank/DDBJ whole genome shotgun (WGS) entry which is preliminary data.</text>
</comment>